<protein>
    <submittedName>
        <fullName evidence="2">Uncharacterized protein</fullName>
    </submittedName>
</protein>
<accession>A0A0C3QL56</accession>
<sequence>MNLPWVPTAFPFAFTLNTGPSQGVVIMPSEETVSRPSAHSHCLVQRVPAKEISVSQIKNQTTTVIWLGSSENQDRAAAPKYSPDTVVKVPSRRK</sequence>
<organism evidence="2 3">
    <name type="scientific">Tulasnella calospora MUT 4182</name>
    <dbReference type="NCBI Taxonomy" id="1051891"/>
    <lineage>
        <taxon>Eukaryota</taxon>
        <taxon>Fungi</taxon>
        <taxon>Dikarya</taxon>
        <taxon>Basidiomycota</taxon>
        <taxon>Agaricomycotina</taxon>
        <taxon>Agaricomycetes</taxon>
        <taxon>Cantharellales</taxon>
        <taxon>Tulasnellaceae</taxon>
        <taxon>Tulasnella</taxon>
    </lineage>
</organism>
<dbReference type="AlphaFoldDB" id="A0A0C3QL56"/>
<evidence type="ECO:0000256" key="1">
    <source>
        <dbReference type="SAM" id="MobiDB-lite"/>
    </source>
</evidence>
<reference evidence="2 3" key="1">
    <citation type="submission" date="2014-04" db="EMBL/GenBank/DDBJ databases">
        <authorList>
            <consortium name="DOE Joint Genome Institute"/>
            <person name="Kuo A."/>
            <person name="Girlanda M."/>
            <person name="Perotto S."/>
            <person name="Kohler A."/>
            <person name="Nagy L.G."/>
            <person name="Floudas D."/>
            <person name="Copeland A."/>
            <person name="Barry K.W."/>
            <person name="Cichocki N."/>
            <person name="Veneault-Fourrey C."/>
            <person name="LaButti K."/>
            <person name="Lindquist E.A."/>
            <person name="Lipzen A."/>
            <person name="Lundell T."/>
            <person name="Morin E."/>
            <person name="Murat C."/>
            <person name="Sun H."/>
            <person name="Tunlid A."/>
            <person name="Henrissat B."/>
            <person name="Grigoriev I.V."/>
            <person name="Hibbett D.S."/>
            <person name="Martin F."/>
            <person name="Nordberg H.P."/>
            <person name="Cantor M.N."/>
            <person name="Hua S.X."/>
        </authorList>
    </citation>
    <scope>NUCLEOTIDE SEQUENCE [LARGE SCALE GENOMIC DNA]</scope>
    <source>
        <strain evidence="2 3">MUT 4182</strain>
    </source>
</reference>
<name>A0A0C3QL56_9AGAM</name>
<keyword evidence="3" id="KW-1185">Reference proteome</keyword>
<evidence type="ECO:0000313" key="2">
    <source>
        <dbReference type="EMBL" id="KIO33385.1"/>
    </source>
</evidence>
<dbReference type="EMBL" id="KN822948">
    <property type="protein sequence ID" value="KIO33385.1"/>
    <property type="molecule type" value="Genomic_DNA"/>
</dbReference>
<feature type="region of interest" description="Disordered" evidence="1">
    <location>
        <begin position="72"/>
        <end position="94"/>
    </location>
</feature>
<evidence type="ECO:0000313" key="3">
    <source>
        <dbReference type="Proteomes" id="UP000054248"/>
    </source>
</evidence>
<gene>
    <name evidence="2" type="ORF">M407DRAFT_17652</name>
</gene>
<dbReference type="HOGENOM" id="CLU_2387792_0_0_1"/>
<reference evidence="3" key="2">
    <citation type="submission" date="2015-01" db="EMBL/GenBank/DDBJ databases">
        <title>Evolutionary Origins and Diversification of the Mycorrhizal Mutualists.</title>
        <authorList>
            <consortium name="DOE Joint Genome Institute"/>
            <consortium name="Mycorrhizal Genomics Consortium"/>
            <person name="Kohler A."/>
            <person name="Kuo A."/>
            <person name="Nagy L.G."/>
            <person name="Floudas D."/>
            <person name="Copeland A."/>
            <person name="Barry K.W."/>
            <person name="Cichocki N."/>
            <person name="Veneault-Fourrey C."/>
            <person name="LaButti K."/>
            <person name="Lindquist E.A."/>
            <person name="Lipzen A."/>
            <person name="Lundell T."/>
            <person name="Morin E."/>
            <person name="Murat C."/>
            <person name="Riley R."/>
            <person name="Ohm R."/>
            <person name="Sun H."/>
            <person name="Tunlid A."/>
            <person name="Henrissat B."/>
            <person name="Grigoriev I.V."/>
            <person name="Hibbett D.S."/>
            <person name="Martin F."/>
        </authorList>
    </citation>
    <scope>NUCLEOTIDE SEQUENCE [LARGE SCALE GENOMIC DNA]</scope>
    <source>
        <strain evidence="3">MUT 4182</strain>
    </source>
</reference>
<dbReference type="Proteomes" id="UP000054248">
    <property type="component" value="Unassembled WGS sequence"/>
</dbReference>
<proteinExistence type="predicted"/>